<evidence type="ECO:0000256" key="5">
    <source>
        <dbReference type="SAM" id="Phobius"/>
    </source>
</evidence>
<dbReference type="AlphaFoldDB" id="A0A8B4RZB0"/>
<sequence length="534" mass="62982">MKYLQVAIKTFFVIFLLGAFLLPGKYSFWPEFHQSASAICVAIISSIALIFYKRIAINHFSIILFFFCIAIVFDLFLERNYFFAFNFYGLLYLLAAIFLSIYCINNEDDSLYYIFSVSLIFISLVSFLLQIYQITGWWVDYQLIINYLDENDNRAYANIGQPNLLGTLYVVSIIVSLVNFSQKKINGKILSLLIFIFSLGVYLTASRVAMLSLFLVSIFLLGQEKFRANPISVALPSALIIIFFSKFSIPFLFSLEERSLISSNFSNGRFEIWRMALSQVGKNLSTGYGFNRFGLASFYNLDTFPYLENTFVTQSHNLFIDLFIWFGIPIGIILSVAIFIFIFIFVKENFSFKDRNFLYIASFPVLIHAIFEYPLYYQNFLSIFAIIIGLSKKNKVFYINPNLIRILTLIFWSFSLQAFYEMKTLEVSLLEQKLYANRIYKSKNQEPRYIMYADLIKEHIELMAFREDADINEDVIKRMENFSSYYIVPKYIYFITKFYKEKNNYEMFELWRKRGRIFLPKEYSNYYNNLKFNQ</sequence>
<feature type="domain" description="O-antigen ligase-related" evidence="6">
    <location>
        <begin position="193"/>
        <end position="333"/>
    </location>
</feature>
<keyword evidence="4 5" id="KW-0472">Membrane</keyword>
<gene>
    <name evidence="7" type="ORF">NCTC10698_00569</name>
</gene>
<evidence type="ECO:0000259" key="6">
    <source>
        <dbReference type="Pfam" id="PF04932"/>
    </source>
</evidence>
<feature type="transmembrane region" description="Helical" evidence="5">
    <location>
        <begin position="366"/>
        <end position="390"/>
    </location>
</feature>
<proteinExistence type="predicted"/>
<dbReference type="EMBL" id="UFXL01000001">
    <property type="protein sequence ID" value="SUY74300.1"/>
    <property type="molecule type" value="Genomic_DNA"/>
</dbReference>
<keyword evidence="7" id="KW-0436">Ligase</keyword>
<feature type="transmembrane region" description="Helical" evidence="5">
    <location>
        <begin position="32"/>
        <end position="52"/>
    </location>
</feature>
<feature type="transmembrane region" description="Helical" evidence="5">
    <location>
        <begin position="159"/>
        <end position="180"/>
    </location>
</feature>
<evidence type="ECO:0000256" key="3">
    <source>
        <dbReference type="ARBA" id="ARBA00022989"/>
    </source>
</evidence>
<feature type="transmembrane region" description="Helical" evidence="5">
    <location>
        <begin position="233"/>
        <end position="253"/>
    </location>
</feature>
<evidence type="ECO:0000256" key="4">
    <source>
        <dbReference type="ARBA" id="ARBA00023136"/>
    </source>
</evidence>
<dbReference type="RefSeq" id="WP_080569820.1">
    <property type="nucleotide sequence ID" value="NZ_BBJZ01000007.1"/>
</dbReference>
<feature type="transmembrane region" description="Helical" evidence="5">
    <location>
        <begin position="83"/>
        <end position="104"/>
    </location>
</feature>
<reference evidence="7 8" key="1">
    <citation type="submission" date="2018-06" db="EMBL/GenBank/DDBJ databases">
        <authorList>
            <consortium name="Pathogen Informatics"/>
            <person name="Doyle S."/>
        </authorList>
    </citation>
    <scope>NUCLEOTIDE SEQUENCE [LARGE SCALE GENOMIC DNA]</scope>
    <source>
        <strain evidence="7 8">NCTC10698</strain>
    </source>
</reference>
<feature type="transmembrane region" description="Helical" evidence="5">
    <location>
        <begin position="7"/>
        <end position="26"/>
    </location>
</feature>
<protein>
    <submittedName>
        <fullName evidence="7">Lipid A core - O-antigen ligase and related enzymes</fullName>
    </submittedName>
</protein>
<comment type="caution">
    <text evidence="7">The sequence shown here is derived from an EMBL/GenBank/DDBJ whole genome shotgun (WGS) entry which is preliminary data.</text>
</comment>
<dbReference type="InterPro" id="IPR051533">
    <property type="entry name" value="WaaL-like"/>
</dbReference>
<feature type="transmembrane region" description="Helical" evidence="5">
    <location>
        <begin position="322"/>
        <end position="346"/>
    </location>
</feature>
<dbReference type="Pfam" id="PF04932">
    <property type="entry name" value="Wzy_C"/>
    <property type="match status" value="1"/>
</dbReference>
<dbReference type="InterPro" id="IPR007016">
    <property type="entry name" value="O-antigen_ligase-rel_domated"/>
</dbReference>
<feature type="transmembrane region" description="Helical" evidence="5">
    <location>
        <begin position="59"/>
        <end position="77"/>
    </location>
</feature>
<dbReference type="PANTHER" id="PTHR37422:SF13">
    <property type="entry name" value="LIPOPOLYSACCHARIDE BIOSYNTHESIS PROTEIN PA4999-RELATED"/>
    <property type="match status" value="1"/>
</dbReference>
<name>A0A8B4RZB0_COMTE</name>
<feature type="transmembrane region" description="Helical" evidence="5">
    <location>
        <begin position="402"/>
        <end position="420"/>
    </location>
</feature>
<dbReference type="GO" id="GO:0016874">
    <property type="term" value="F:ligase activity"/>
    <property type="evidence" value="ECO:0007669"/>
    <property type="project" value="UniProtKB-KW"/>
</dbReference>
<accession>A0A8B4RZB0</accession>
<evidence type="ECO:0000256" key="2">
    <source>
        <dbReference type="ARBA" id="ARBA00022692"/>
    </source>
</evidence>
<keyword evidence="2 5" id="KW-0812">Transmembrane</keyword>
<comment type="subcellular location">
    <subcellularLocation>
        <location evidence="1">Membrane</location>
        <topology evidence="1">Multi-pass membrane protein</topology>
    </subcellularLocation>
</comment>
<keyword evidence="3 5" id="KW-1133">Transmembrane helix</keyword>
<evidence type="ECO:0000313" key="8">
    <source>
        <dbReference type="Proteomes" id="UP000255070"/>
    </source>
</evidence>
<dbReference type="GO" id="GO:0016020">
    <property type="term" value="C:membrane"/>
    <property type="evidence" value="ECO:0007669"/>
    <property type="project" value="UniProtKB-SubCell"/>
</dbReference>
<evidence type="ECO:0000313" key="7">
    <source>
        <dbReference type="EMBL" id="SUY74300.1"/>
    </source>
</evidence>
<feature type="transmembrane region" description="Helical" evidence="5">
    <location>
        <begin position="111"/>
        <end position="139"/>
    </location>
</feature>
<organism evidence="7 8">
    <name type="scientific">Comamonas testosteroni</name>
    <name type="common">Pseudomonas testosteroni</name>
    <dbReference type="NCBI Taxonomy" id="285"/>
    <lineage>
        <taxon>Bacteria</taxon>
        <taxon>Pseudomonadati</taxon>
        <taxon>Pseudomonadota</taxon>
        <taxon>Betaproteobacteria</taxon>
        <taxon>Burkholderiales</taxon>
        <taxon>Comamonadaceae</taxon>
        <taxon>Comamonas</taxon>
    </lineage>
</organism>
<keyword evidence="8" id="KW-1185">Reference proteome</keyword>
<feature type="transmembrane region" description="Helical" evidence="5">
    <location>
        <begin position="192"/>
        <end position="221"/>
    </location>
</feature>
<dbReference type="Proteomes" id="UP000255070">
    <property type="component" value="Unassembled WGS sequence"/>
</dbReference>
<dbReference type="PANTHER" id="PTHR37422">
    <property type="entry name" value="TEICHURONIC ACID BIOSYNTHESIS PROTEIN TUAE"/>
    <property type="match status" value="1"/>
</dbReference>
<evidence type="ECO:0000256" key="1">
    <source>
        <dbReference type="ARBA" id="ARBA00004141"/>
    </source>
</evidence>